<comment type="caution">
    <text evidence="2">The sequence shown here is derived from an EMBL/GenBank/DDBJ whole genome shotgun (WGS) entry which is preliminary data.</text>
</comment>
<dbReference type="InterPro" id="IPR036518">
    <property type="entry name" value="CobE/GbiG_C_sf"/>
</dbReference>
<dbReference type="SUPFAM" id="SSF159664">
    <property type="entry name" value="CobE/GbiG C-terminal domain-like"/>
    <property type="match status" value="1"/>
</dbReference>
<dbReference type="Proteomes" id="UP001595443">
    <property type="component" value="Unassembled WGS sequence"/>
</dbReference>
<dbReference type="InterPro" id="IPR002750">
    <property type="entry name" value="CobE/GbiG_C"/>
</dbReference>
<protein>
    <submittedName>
        <fullName evidence="2">Cobalamin biosynthesis protein</fullName>
    </submittedName>
</protein>
<reference evidence="3" key="1">
    <citation type="journal article" date="2019" name="Int. J. Syst. Evol. Microbiol.">
        <title>The Global Catalogue of Microorganisms (GCM) 10K type strain sequencing project: providing services to taxonomists for standard genome sequencing and annotation.</title>
        <authorList>
            <consortium name="The Broad Institute Genomics Platform"/>
            <consortium name="The Broad Institute Genome Sequencing Center for Infectious Disease"/>
            <person name="Wu L."/>
            <person name="Ma J."/>
        </authorList>
    </citation>
    <scope>NUCLEOTIDE SEQUENCE [LARGE SCALE GENOMIC DNA]</scope>
    <source>
        <strain evidence="3">KCTC 62192</strain>
    </source>
</reference>
<organism evidence="2 3">
    <name type="scientific">Acidimangrovimonas pyrenivorans</name>
    <dbReference type="NCBI Taxonomy" id="2030798"/>
    <lineage>
        <taxon>Bacteria</taxon>
        <taxon>Pseudomonadati</taxon>
        <taxon>Pseudomonadota</taxon>
        <taxon>Alphaproteobacteria</taxon>
        <taxon>Rhodobacterales</taxon>
        <taxon>Paracoccaceae</taxon>
        <taxon>Acidimangrovimonas</taxon>
    </lineage>
</organism>
<keyword evidence="3" id="KW-1185">Reference proteome</keyword>
<dbReference type="Gene3D" id="3.30.420.180">
    <property type="entry name" value="CobE/GbiG C-terminal domain"/>
    <property type="match status" value="1"/>
</dbReference>
<evidence type="ECO:0000313" key="2">
    <source>
        <dbReference type="EMBL" id="MFC2969091.1"/>
    </source>
</evidence>
<name>A0ABV7AI94_9RHOB</name>
<dbReference type="RefSeq" id="WP_377833798.1">
    <property type="nucleotide sequence ID" value="NZ_JBHRSK010000010.1"/>
</dbReference>
<dbReference type="PANTHER" id="PTHR37477:SF1">
    <property type="entry name" value="COBALT-PRECORRIN-5A HYDROLASE"/>
    <property type="match status" value="1"/>
</dbReference>
<accession>A0ABV7AI94</accession>
<dbReference type="EMBL" id="JBHRSK010000010">
    <property type="protein sequence ID" value="MFC2969091.1"/>
    <property type="molecule type" value="Genomic_DNA"/>
</dbReference>
<proteinExistence type="predicted"/>
<evidence type="ECO:0000259" key="1">
    <source>
        <dbReference type="Pfam" id="PF01890"/>
    </source>
</evidence>
<gene>
    <name evidence="2" type="ORF">ACFOES_13375</name>
</gene>
<dbReference type="PANTHER" id="PTHR37477">
    <property type="entry name" value="COBALT-PRECORRIN-5A HYDROLASE"/>
    <property type="match status" value="1"/>
</dbReference>
<evidence type="ECO:0000313" key="3">
    <source>
        <dbReference type="Proteomes" id="UP001595443"/>
    </source>
</evidence>
<dbReference type="InterPro" id="IPR052553">
    <property type="entry name" value="CbiG_hydrolase"/>
</dbReference>
<feature type="domain" description="CobE/GbiG C-terminal" evidence="1">
    <location>
        <begin position="2"/>
        <end position="119"/>
    </location>
</feature>
<dbReference type="Pfam" id="PF01890">
    <property type="entry name" value="CbiG_C"/>
    <property type="match status" value="1"/>
</dbReference>
<sequence length="124" mass="12203">MIVAGIGFRAEAPLAALQEALQEALARAGGAVQALATEAGKARAPQAVALARALDLPLIAIAAEELARQETPSRSPRVAARFGTGSLAEAAALAGAGPGARLRGPRVVSADGMATAAIAEGPDT</sequence>